<dbReference type="PANTHER" id="PTHR32308">
    <property type="entry name" value="LYASE BETA SUBUNIT, PUTATIVE (AFU_ORTHOLOGUE AFUA_4G13030)-RELATED"/>
    <property type="match status" value="1"/>
</dbReference>
<dbReference type="GO" id="GO:0006107">
    <property type="term" value="P:oxaloacetate metabolic process"/>
    <property type="evidence" value="ECO:0007669"/>
    <property type="project" value="TreeGrafter"/>
</dbReference>
<evidence type="ECO:0000259" key="5">
    <source>
        <dbReference type="Pfam" id="PF03328"/>
    </source>
</evidence>
<accession>A0A2U2RMR5</accession>
<dbReference type="SUPFAM" id="SSF51621">
    <property type="entry name" value="Phosphoenolpyruvate/pyruvate domain"/>
    <property type="match status" value="1"/>
</dbReference>
<dbReference type="InterPro" id="IPR040442">
    <property type="entry name" value="Pyrv_kinase-like_dom_sf"/>
</dbReference>
<dbReference type="AlphaFoldDB" id="A0A2U2RMR5"/>
<organism evidence="6 7">
    <name type="scientific">Brachybacterium endophyticum</name>
    <dbReference type="NCBI Taxonomy" id="2182385"/>
    <lineage>
        <taxon>Bacteria</taxon>
        <taxon>Bacillati</taxon>
        <taxon>Actinomycetota</taxon>
        <taxon>Actinomycetes</taxon>
        <taxon>Micrococcales</taxon>
        <taxon>Dermabacteraceae</taxon>
        <taxon>Brachybacterium</taxon>
    </lineage>
</organism>
<comment type="cofactor">
    <cofactor evidence="1">
        <name>Mg(2+)</name>
        <dbReference type="ChEBI" id="CHEBI:18420"/>
    </cofactor>
</comment>
<dbReference type="PANTHER" id="PTHR32308:SF10">
    <property type="entry name" value="CITRATE LYASE SUBUNIT BETA"/>
    <property type="match status" value="1"/>
</dbReference>
<dbReference type="EMBL" id="QFKX01000001">
    <property type="protein sequence ID" value="PWH07170.1"/>
    <property type="molecule type" value="Genomic_DNA"/>
</dbReference>
<name>A0A2U2RMR5_9MICO</name>
<sequence length="353" mass="37523">MRCSARWPWWASADAPSTADCDGPGGIQSGRDLRGAGVGGVRARVAPVVASGRTRRRRTGPALRGVVSGPSQARTVGGPPVTHVPAEISRSWLLVSGRHSEQFDRAVRTRADQVVLDIEDAVDPQHKAEARGDVVRWLEDGSAWVRINDRSSPFWEEDVDALAEVSGLEGVVLAKAEAPEQVTETAERLGGSTPVIALVESALGIEEAVSIARARGAFRLAFGSGDYRRDTGTSSDDLAMAYPRSRLVVASRIGDLPGPIDGPTVGSSHPILREQSTTAVSLGMTGKLCLDIDQLSVINETISPTPSDVEWARDFLADFADRGGVIRDGSDLPRLGRARKIEHLASAFGIDPA</sequence>
<feature type="domain" description="HpcH/HpaI aldolase/citrate lyase" evidence="5">
    <location>
        <begin position="90"/>
        <end position="289"/>
    </location>
</feature>
<evidence type="ECO:0000256" key="3">
    <source>
        <dbReference type="ARBA" id="ARBA00022842"/>
    </source>
</evidence>
<keyword evidence="6" id="KW-0456">Lyase</keyword>
<dbReference type="Proteomes" id="UP000245590">
    <property type="component" value="Unassembled WGS sequence"/>
</dbReference>
<dbReference type="Gene3D" id="3.20.20.60">
    <property type="entry name" value="Phosphoenolpyruvate-binding domains"/>
    <property type="match status" value="1"/>
</dbReference>
<protein>
    <submittedName>
        <fullName evidence="6">CoA ester lyase</fullName>
    </submittedName>
</protein>
<dbReference type="Pfam" id="PF03328">
    <property type="entry name" value="HpcH_HpaI"/>
    <property type="match status" value="1"/>
</dbReference>
<comment type="caution">
    <text evidence="6">The sequence shown here is derived from an EMBL/GenBank/DDBJ whole genome shotgun (WGS) entry which is preliminary data.</text>
</comment>
<dbReference type="OrthoDB" id="4322898at2"/>
<evidence type="ECO:0000313" key="7">
    <source>
        <dbReference type="Proteomes" id="UP000245590"/>
    </source>
</evidence>
<dbReference type="GO" id="GO:0000287">
    <property type="term" value="F:magnesium ion binding"/>
    <property type="evidence" value="ECO:0007669"/>
    <property type="project" value="TreeGrafter"/>
</dbReference>
<evidence type="ECO:0000313" key="6">
    <source>
        <dbReference type="EMBL" id="PWH07170.1"/>
    </source>
</evidence>
<proteinExistence type="predicted"/>
<evidence type="ECO:0000256" key="1">
    <source>
        <dbReference type="ARBA" id="ARBA00001946"/>
    </source>
</evidence>
<feature type="region of interest" description="Disordered" evidence="4">
    <location>
        <begin position="14"/>
        <end position="35"/>
    </location>
</feature>
<dbReference type="GO" id="GO:0016829">
    <property type="term" value="F:lyase activity"/>
    <property type="evidence" value="ECO:0007669"/>
    <property type="project" value="UniProtKB-KW"/>
</dbReference>
<keyword evidence="7" id="KW-1185">Reference proteome</keyword>
<keyword evidence="2" id="KW-0479">Metal-binding</keyword>
<evidence type="ECO:0000256" key="2">
    <source>
        <dbReference type="ARBA" id="ARBA00022723"/>
    </source>
</evidence>
<keyword evidence="3" id="KW-0460">Magnesium</keyword>
<gene>
    <name evidence="6" type="ORF">DEO23_00445</name>
</gene>
<evidence type="ECO:0000256" key="4">
    <source>
        <dbReference type="SAM" id="MobiDB-lite"/>
    </source>
</evidence>
<dbReference type="InterPro" id="IPR005000">
    <property type="entry name" value="Aldolase/citrate-lyase_domain"/>
</dbReference>
<dbReference type="InterPro" id="IPR015813">
    <property type="entry name" value="Pyrv/PenolPyrv_kinase-like_dom"/>
</dbReference>
<reference evidence="6 7" key="1">
    <citation type="submission" date="2018-05" db="EMBL/GenBank/DDBJ databases">
        <title>Brachybacterium sp. M1HQ-2T, whole genome shotgun sequence.</title>
        <authorList>
            <person name="Tuo L."/>
        </authorList>
    </citation>
    <scope>NUCLEOTIDE SEQUENCE [LARGE SCALE GENOMIC DNA]</scope>
    <source>
        <strain evidence="6 7">M1HQ-2</strain>
    </source>
</reference>